<feature type="region of interest" description="Disordered" evidence="1">
    <location>
        <begin position="1"/>
        <end position="36"/>
    </location>
</feature>
<name>A0A2U2HET6_9BURK</name>
<comment type="caution">
    <text evidence="2">The sequence shown here is derived from an EMBL/GenBank/DDBJ whole genome shotgun (WGS) entry which is preliminary data.</text>
</comment>
<sequence>RFFKLDRLPGRSFPASRACRAPPPTSTDGSRPARDAGRTAAGRFLKLLEWSGADALPLFM</sequence>
<reference evidence="2 3" key="1">
    <citation type="submission" date="2018-04" db="EMBL/GenBank/DDBJ databases">
        <title>Massilia violaceinigra sp. nov., a novel purple-pigmented bacterium isolated from Tianshan glacier, Xinjiang, China.</title>
        <authorList>
            <person name="Wang H."/>
        </authorList>
    </citation>
    <scope>NUCLEOTIDE SEQUENCE [LARGE SCALE GENOMIC DNA]</scope>
    <source>
        <strain evidence="2 3">B448-2</strain>
    </source>
</reference>
<evidence type="ECO:0000313" key="2">
    <source>
        <dbReference type="EMBL" id="PWF42276.1"/>
    </source>
</evidence>
<proteinExistence type="predicted"/>
<keyword evidence="3" id="KW-1185">Reference proteome</keyword>
<organism evidence="2 3">
    <name type="scientific">Massilia glaciei</name>
    <dbReference type="NCBI Taxonomy" id="1524097"/>
    <lineage>
        <taxon>Bacteria</taxon>
        <taxon>Pseudomonadati</taxon>
        <taxon>Pseudomonadota</taxon>
        <taxon>Betaproteobacteria</taxon>
        <taxon>Burkholderiales</taxon>
        <taxon>Oxalobacteraceae</taxon>
        <taxon>Telluria group</taxon>
        <taxon>Massilia</taxon>
    </lineage>
</organism>
<feature type="non-terminal residue" evidence="2">
    <location>
        <position position="1"/>
    </location>
</feature>
<accession>A0A2U2HET6</accession>
<protein>
    <submittedName>
        <fullName evidence="2">Uncharacterized protein</fullName>
    </submittedName>
</protein>
<evidence type="ECO:0000313" key="3">
    <source>
        <dbReference type="Proteomes" id="UP000241421"/>
    </source>
</evidence>
<dbReference type="AlphaFoldDB" id="A0A2U2HET6"/>
<gene>
    <name evidence="2" type="ORF">C7C56_022985</name>
</gene>
<dbReference type="EMBL" id="PXWF02000298">
    <property type="protein sequence ID" value="PWF42276.1"/>
    <property type="molecule type" value="Genomic_DNA"/>
</dbReference>
<evidence type="ECO:0000256" key="1">
    <source>
        <dbReference type="SAM" id="MobiDB-lite"/>
    </source>
</evidence>
<dbReference type="Proteomes" id="UP000241421">
    <property type="component" value="Unassembled WGS sequence"/>
</dbReference>